<gene>
    <name evidence="2" type="ORF">Pfra01_001249300</name>
</gene>
<sequence>MQRDIDDGRTPSSDDGSHSPAPHTSRGPDEPEDEHGVEAEHRSPSDAEVRDTFSLSPPTSPPSNVSSNLWDSQGGMTSIEAAPRFLPSLNGDTGLGFQHLTMPTPERSVDTSSVLQTPALLSSLGAPYNTIGAARGSECRSALVR</sequence>
<organism evidence="2 3">
    <name type="scientific">Phytophthora fragariaefolia</name>
    <dbReference type="NCBI Taxonomy" id="1490495"/>
    <lineage>
        <taxon>Eukaryota</taxon>
        <taxon>Sar</taxon>
        <taxon>Stramenopiles</taxon>
        <taxon>Oomycota</taxon>
        <taxon>Peronosporomycetes</taxon>
        <taxon>Peronosporales</taxon>
        <taxon>Peronosporaceae</taxon>
        <taxon>Phytophthora</taxon>
    </lineage>
</organism>
<name>A0A9W6XKG2_9STRA</name>
<evidence type="ECO:0000313" key="2">
    <source>
        <dbReference type="EMBL" id="GMF40566.1"/>
    </source>
</evidence>
<proteinExistence type="predicted"/>
<comment type="caution">
    <text evidence="2">The sequence shown here is derived from an EMBL/GenBank/DDBJ whole genome shotgun (WGS) entry which is preliminary data.</text>
</comment>
<evidence type="ECO:0000256" key="1">
    <source>
        <dbReference type="SAM" id="MobiDB-lite"/>
    </source>
</evidence>
<feature type="region of interest" description="Disordered" evidence="1">
    <location>
        <begin position="1"/>
        <end position="74"/>
    </location>
</feature>
<dbReference type="OrthoDB" id="10632452at2759"/>
<reference evidence="2" key="1">
    <citation type="submission" date="2023-04" db="EMBL/GenBank/DDBJ databases">
        <title>Phytophthora fragariaefolia NBRC 109709.</title>
        <authorList>
            <person name="Ichikawa N."/>
            <person name="Sato H."/>
            <person name="Tonouchi N."/>
        </authorList>
    </citation>
    <scope>NUCLEOTIDE SEQUENCE</scope>
    <source>
        <strain evidence="2">NBRC 109709</strain>
    </source>
</reference>
<dbReference type="AlphaFoldDB" id="A0A9W6XKG2"/>
<protein>
    <submittedName>
        <fullName evidence="2">Unnamed protein product</fullName>
    </submittedName>
</protein>
<keyword evidence="3" id="KW-1185">Reference proteome</keyword>
<evidence type="ECO:0000313" key="3">
    <source>
        <dbReference type="Proteomes" id="UP001165121"/>
    </source>
</evidence>
<dbReference type="EMBL" id="BSXT01001256">
    <property type="protein sequence ID" value="GMF40566.1"/>
    <property type="molecule type" value="Genomic_DNA"/>
</dbReference>
<accession>A0A9W6XKG2</accession>
<feature type="compositionally biased region" description="Low complexity" evidence="1">
    <location>
        <begin position="54"/>
        <end position="69"/>
    </location>
</feature>
<feature type="compositionally biased region" description="Basic and acidic residues" evidence="1">
    <location>
        <begin position="26"/>
        <end position="51"/>
    </location>
</feature>
<dbReference type="Proteomes" id="UP001165121">
    <property type="component" value="Unassembled WGS sequence"/>
</dbReference>